<comment type="caution">
    <text evidence="1">The sequence shown here is derived from an EMBL/GenBank/DDBJ whole genome shotgun (WGS) entry which is preliminary data.</text>
</comment>
<accession>A0ABP1G3I3</accession>
<dbReference type="InterPro" id="IPR044972">
    <property type="entry name" value="Mot1"/>
</dbReference>
<evidence type="ECO:0000313" key="1">
    <source>
        <dbReference type="EMBL" id="CAL5224968.1"/>
    </source>
</evidence>
<protein>
    <submittedName>
        <fullName evidence="1">G7742 protein</fullName>
    </submittedName>
</protein>
<evidence type="ECO:0000313" key="2">
    <source>
        <dbReference type="Proteomes" id="UP001497392"/>
    </source>
</evidence>
<sequence>MLGQTRAVDMYRLRRRGIMEERIIGFKLDIANAAVNLNNASLASMTTSQILDPFAPPSRASKLPQPTPAIATRLAQRAHLGDAAAADVAQNGKATDTAGVKAVLDSISSL</sequence>
<proteinExistence type="predicted"/>
<organism evidence="1 2">
    <name type="scientific">Coccomyxa viridis</name>
    <dbReference type="NCBI Taxonomy" id="1274662"/>
    <lineage>
        <taxon>Eukaryota</taxon>
        <taxon>Viridiplantae</taxon>
        <taxon>Chlorophyta</taxon>
        <taxon>core chlorophytes</taxon>
        <taxon>Trebouxiophyceae</taxon>
        <taxon>Trebouxiophyceae incertae sedis</taxon>
        <taxon>Coccomyxaceae</taxon>
        <taxon>Coccomyxa</taxon>
    </lineage>
</organism>
<dbReference type="EMBL" id="CAXHTA020000012">
    <property type="protein sequence ID" value="CAL5224968.1"/>
    <property type="molecule type" value="Genomic_DNA"/>
</dbReference>
<reference evidence="1 2" key="1">
    <citation type="submission" date="2024-06" db="EMBL/GenBank/DDBJ databases">
        <authorList>
            <person name="Kraege A."/>
            <person name="Thomma B."/>
        </authorList>
    </citation>
    <scope>NUCLEOTIDE SEQUENCE [LARGE SCALE GENOMIC DNA]</scope>
</reference>
<keyword evidence="2" id="KW-1185">Reference proteome</keyword>
<name>A0ABP1G3I3_9CHLO</name>
<gene>
    <name evidence="1" type="primary">g7742</name>
    <name evidence="1" type="ORF">VP750_LOCUS6627</name>
</gene>
<dbReference type="Proteomes" id="UP001497392">
    <property type="component" value="Unassembled WGS sequence"/>
</dbReference>
<dbReference type="PANTHER" id="PTHR36498">
    <property type="entry name" value="TATA-BINDING PROTEIN-ASSOCIATED FACTOR 172"/>
    <property type="match status" value="1"/>
</dbReference>
<dbReference type="PANTHER" id="PTHR36498:SF1">
    <property type="entry name" value="TATA-BINDING PROTEIN-ASSOCIATED FACTOR 172"/>
    <property type="match status" value="1"/>
</dbReference>